<dbReference type="AlphaFoldDB" id="A0A1S8TPH4"/>
<evidence type="ECO:0000313" key="2">
    <source>
        <dbReference type="Proteomes" id="UP000190890"/>
    </source>
</evidence>
<dbReference type="RefSeq" id="WP_278281613.1">
    <property type="nucleotide sequence ID" value="NZ_LZZM01000099.1"/>
</dbReference>
<reference evidence="1 2" key="1">
    <citation type="submission" date="2016-05" db="EMBL/GenBank/DDBJ databases">
        <title>Microbial solvent formation.</title>
        <authorList>
            <person name="Poehlein A."/>
            <person name="Montoya Solano J.D."/>
            <person name="Flitsch S."/>
            <person name="Krabben P."/>
            <person name="Duerre P."/>
            <person name="Daniel R."/>
        </authorList>
    </citation>
    <scope>NUCLEOTIDE SEQUENCE [LARGE SCALE GENOMIC DNA]</scope>
    <source>
        <strain evidence="1 2">DSM 2619</strain>
    </source>
</reference>
<name>A0A1S8TPH4_9CLOT</name>
<dbReference type="EMBL" id="LZZM01000099">
    <property type="protein sequence ID" value="OOM79668.1"/>
    <property type="molecule type" value="Genomic_DNA"/>
</dbReference>
<comment type="caution">
    <text evidence="1">The sequence shown here is derived from an EMBL/GenBank/DDBJ whole genome shotgun (WGS) entry which is preliminary data.</text>
</comment>
<organism evidence="1 2">
    <name type="scientific">Clostridium puniceum</name>
    <dbReference type="NCBI Taxonomy" id="29367"/>
    <lineage>
        <taxon>Bacteria</taxon>
        <taxon>Bacillati</taxon>
        <taxon>Bacillota</taxon>
        <taxon>Clostridia</taxon>
        <taxon>Eubacteriales</taxon>
        <taxon>Clostridiaceae</taxon>
        <taxon>Clostridium</taxon>
    </lineage>
</organism>
<keyword evidence="2" id="KW-1185">Reference proteome</keyword>
<evidence type="ECO:0000313" key="1">
    <source>
        <dbReference type="EMBL" id="OOM79668.1"/>
    </source>
</evidence>
<dbReference type="Proteomes" id="UP000190890">
    <property type="component" value="Unassembled WGS sequence"/>
</dbReference>
<sequence length="43" mass="4897">MRIEFEKIDVNISHKEILKSVNLVAEHNKITGIIGLNDNANQH</sequence>
<accession>A0A1S8TPH4</accession>
<gene>
    <name evidence="1" type="ORF">CLPUN_16180</name>
</gene>
<proteinExistence type="predicted"/>
<protein>
    <submittedName>
        <fullName evidence="1">Uncharacterized protein</fullName>
    </submittedName>
</protein>